<dbReference type="PANTHER" id="PTHR30055">
    <property type="entry name" value="HTH-TYPE TRANSCRIPTIONAL REGULATOR RUTR"/>
    <property type="match status" value="1"/>
</dbReference>
<evidence type="ECO:0000313" key="7">
    <source>
        <dbReference type="Proteomes" id="UP000027446"/>
    </source>
</evidence>
<proteinExistence type="predicted"/>
<gene>
    <name evidence="6" type="ORF">HAD_09025</name>
</gene>
<dbReference type="InterPro" id="IPR050109">
    <property type="entry name" value="HTH-type_TetR-like_transc_reg"/>
</dbReference>
<dbReference type="SUPFAM" id="SSF46689">
    <property type="entry name" value="Homeodomain-like"/>
    <property type="match status" value="1"/>
</dbReference>
<sequence>MMAIREDFQRARSDHEKAARRVEILDAAEDLLLKLGNERFAVSALAARVGVSKSTVFLYFGNKEEMLLAVYERAFMRAFRQLGERLTPGMSGKAFAVAFIDSMIDHPSLLIVRAQLARTIERNVSLESLVSTKKRLLECGTVVSEKLDEVMDLESGCGKRMVMALVNLAAGAVQVDSLPYVDAKAVPQEIADLLHTASIRNIFMDGAEFIFCGATGRSFG</sequence>
<keyword evidence="7" id="KW-1185">Reference proteome</keyword>
<dbReference type="InterPro" id="IPR001647">
    <property type="entry name" value="HTH_TetR"/>
</dbReference>
<dbReference type="InterPro" id="IPR041483">
    <property type="entry name" value="TetR_C_34"/>
</dbReference>
<dbReference type="RefSeq" id="WP_035570624.1">
    <property type="nucleotide sequence ID" value="NZ_ARYH01000001.1"/>
</dbReference>
<dbReference type="Pfam" id="PF17929">
    <property type="entry name" value="TetR_C_34"/>
    <property type="match status" value="1"/>
</dbReference>
<dbReference type="Gene3D" id="1.10.357.10">
    <property type="entry name" value="Tetracycline Repressor, domain 2"/>
    <property type="match status" value="1"/>
</dbReference>
<dbReference type="GO" id="GO:0003700">
    <property type="term" value="F:DNA-binding transcription factor activity"/>
    <property type="evidence" value="ECO:0007669"/>
    <property type="project" value="TreeGrafter"/>
</dbReference>
<dbReference type="eggNOG" id="COG1309">
    <property type="taxonomic scope" value="Bacteria"/>
</dbReference>
<evidence type="ECO:0000259" key="5">
    <source>
        <dbReference type="PROSITE" id="PS50977"/>
    </source>
</evidence>
<organism evidence="6 7">
    <name type="scientific">Hyphomonas adhaerens MHS-3</name>
    <dbReference type="NCBI Taxonomy" id="1280949"/>
    <lineage>
        <taxon>Bacteria</taxon>
        <taxon>Pseudomonadati</taxon>
        <taxon>Pseudomonadota</taxon>
        <taxon>Alphaproteobacteria</taxon>
        <taxon>Hyphomonadales</taxon>
        <taxon>Hyphomonadaceae</taxon>
        <taxon>Hyphomonas</taxon>
    </lineage>
</organism>
<name>A0A069E9G0_9PROT</name>
<dbReference type="OrthoDB" id="9816431at2"/>
<reference evidence="6 7" key="1">
    <citation type="journal article" date="2014" name="Antonie Van Leeuwenhoek">
        <title>Hyphomonas beringensis sp. nov. and Hyphomonas chukchiensis sp. nov., isolated from surface seawater of the Bering Sea and Chukchi Sea.</title>
        <authorList>
            <person name="Li C."/>
            <person name="Lai Q."/>
            <person name="Li G."/>
            <person name="Dong C."/>
            <person name="Wang J."/>
            <person name="Liao Y."/>
            <person name="Shao Z."/>
        </authorList>
    </citation>
    <scope>NUCLEOTIDE SEQUENCE [LARGE SCALE GENOMIC DNA]</scope>
    <source>
        <strain evidence="6 7">MHS-3</strain>
    </source>
</reference>
<evidence type="ECO:0000256" key="2">
    <source>
        <dbReference type="ARBA" id="ARBA00023125"/>
    </source>
</evidence>
<dbReference type="AlphaFoldDB" id="A0A069E9G0"/>
<dbReference type="STRING" id="1280949.HAD_09025"/>
<dbReference type="EMBL" id="ARYH01000001">
    <property type="protein sequence ID" value="KCZ85816.1"/>
    <property type="molecule type" value="Genomic_DNA"/>
</dbReference>
<dbReference type="Proteomes" id="UP000027446">
    <property type="component" value="Unassembled WGS sequence"/>
</dbReference>
<evidence type="ECO:0000256" key="4">
    <source>
        <dbReference type="PROSITE-ProRule" id="PRU00335"/>
    </source>
</evidence>
<protein>
    <submittedName>
        <fullName evidence="6">TetR family transcriptional regulator</fullName>
    </submittedName>
</protein>
<dbReference type="Pfam" id="PF00440">
    <property type="entry name" value="TetR_N"/>
    <property type="match status" value="1"/>
</dbReference>
<evidence type="ECO:0000256" key="1">
    <source>
        <dbReference type="ARBA" id="ARBA00023015"/>
    </source>
</evidence>
<feature type="DNA-binding region" description="H-T-H motif" evidence="4">
    <location>
        <begin position="41"/>
        <end position="60"/>
    </location>
</feature>
<dbReference type="PANTHER" id="PTHR30055:SF234">
    <property type="entry name" value="HTH-TYPE TRANSCRIPTIONAL REGULATOR BETI"/>
    <property type="match status" value="1"/>
</dbReference>
<dbReference type="GO" id="GO:0000976">
    <property type="term" value="F:transcription cis-regulatory region binding"/>
    <property type="evidence" value="ECO:0007669"/>
    <property type="project" value="TreeGrafter"/>
</dbReference>
<keyword evidence="3" id="KW-0804">Transcription</keyword>
<comment type="caution">
    <text evidence="6">The sequence shown here is derived from an EMBL/GenBank/DDBJ whole genome shotgun (WGS) entry which is preliminary data.</text>
</comment>
<accession>A0A069E9G0</accession>
<feature type="domain" description="HTH tetR-type" evidence="5">
    <location>
        <begin position="18"/>
        <end position="78"/>
    </location>
</feature>
<evidence type="ECO:0000313" key="6">
    <source>
        <dbReference type="EMBL" id="KCZ85816.1"/>
    </source>
</evidence>
<dbReference type="InterPro" id="IPR009057">
    <property type="entry name" value="Homeodomain-like_sf"/>
</dbReference>
<evidence type="ECO:0000256" key="3">
    <source>
        <dbReference type="ARBA" id="ARBA00023163"/>
    </source>
</evidence>
<dbReference type="PRINTS" id="PR00455">
    <property type="entry name" value="HTHTETR"/>
</dbReference>
<keyword evidence="1" id="KW-0805">Transcription regulation</keyword>
<dbReference type="PROSITE" id="PS50977">
    <property type="entry name" value="HTH_TETR_2"/>
    <property type="match status" value="1"/>
</dbReference>
<keyword evidence="2 4" id="KW-0238">DNA-binding</keyword>
<dbReference type="PATRIC" id="fig|1280949.3.peg.1841"/>